<comment type="subcellular location">
    <subcellularLocation>
        <location evidence="1">Membrane</location>
    </subcellularLocation>
</comment>
<feature type="transmembrane region" description="Helical" evidence="5">
    <location>
        <begin position="86"/>
        <end position="108"/>
    </location>
</feature>
<evidence type="ECO:0000256" key="2">
    <source>
        <dbReference type="ARBA" id="ARBA00022692"/>
    </source>
</evidence>
<dbReference type="Pfam" id="PF13664">
    <property type="entry name" value="DUF4149"/>
    <property type="match status" value="1"/>
</dbReference>
<organism evidence="7 8">
    <name type="scientific">Labilithrix luteola</name>
    <dbReference type="NCBI Taxonomy" id="1391654"/>
    <lineage>
        <taxon>Bacteria</taxon>
        <taxon>Pseudomonadati</taxon>
        <taxon>Myxococcota</taxon>
        <taxon>Polyangia</taxon>
        <taxon>Polyangiales</taxon>
        <taxon>Labilitrichaceae</taxon>
        <taxon>Labilithrix</taxon>
    </lineage>
</organism>
<evidence type="ECO:0000313" key="8">
    <source>
        <dbReference type="Proteomes" id="UP000064967"/>
    </source>
</evidence>
<dbReference type="AlphaFoldDB" id="A0A0K1Q6W3"/>
<dbReference type="EMBL" id="CP012333">
    <property type="protein sequence ID" value="AKV01392.1"/>
    <property type="molecule type" value="Genomic_DNA"/>
</dbReference>
<dbReference type="OrthoDB" id="5515053at2"/>
<keyword evidence="8" id="KW-1185">Reference proteome</keyword>
<feature type="transmembrane region" description="Helical" evidence="5">
    <location>
        <begin position="12"/>
        <end position="33"/>
    </location>
</feature>
<dbReference type="GO" id="GO:0016020">
    <property type="term" value="C:membrane"/>
    <property type="evidence" value="ECO:0007669"/>
    <property type="project" value="UniProtKB-SubCell"/>
</dbReference>
<dbReference type="STRING" id="1391654.AKJ09_08055"/>
<dbReference type="InterPro" id="IPR025423">
    <property type="entry name" value="TMEM205-like"/>
</dbReference>
<evidence type="ECO:0000256" key="5">
    <source>
        <dbReference type="SAM" id="Phobius"/>
    </source>
</evidence>
<dbReference type="Proteomes" id="UP000064967">
    <property type="component" value="Chromosome"/>
</dbReference>
<feature type="transmembrane region" description="Helical" evidence="5">
    <location>
        <begin position="53"/>
        <end position="74"/>
    </location>
</feature>
<keyword evidence="2 5" id="KW-0812">Transmembrane</keyword>
<evidence type="ECO:0000256" key="4">
    <source>
        <dbReference type="ARBA" id="ARBA00023136"/>
    </source>
</evidence>
<accession>A0A0K1Q6W3</accession>
<evidence type="ECO:0000259" key="6">
    <source>
        <dbReference type="Pfam" id="PF13664"/>
    </source>
</evidence>
<keyword evidence="4 5" id="KW-0472">Membrane</keyword>
<evidence type="ECO:0000313" key="7">
    <source>
        <dbReference type="EMBL" id="AKV01392.1"/>
    </source>
</evidence>
<sequence length="140" mass="14511">MSGYVLCVWLHVVAAAVWVGSMVFFAAAIVPVLRSIDARQAAPALLERIGARFRVIGGVSLGVLLVTGTANLHYRGIGWSTMSNPAFSAGGFGRVLAWKLGLVALVVLMTGAHEVRGAIAELADIVLADAGDNAGLRDVA</sequence>
<dbReference type="KEGG" id="llu:AKJ09_08055"/>
<name>A0A0K1Q6W3_9BACT</name>
<protein>
    <recommendedName>
        <fullName evidence="6">TMEM205-like domain-containing protein</fullName>
    </recommendedName>
</protein>
<gene>
    <name evidence="7" type="ORF">AKJ09_08055</name>
</gene>
<keyword evidence="3 5" id="KW-1133">Transmembrane helix</keyword>
<reference evidence="7 8" key="1">
    <citation type="submission" date="2015-08" db="EMBL/GenBank/DDBJ databases">
        <authorList>
            <person name="Babu N.S."/>
            <person name="Beckwith C.J."/>
            <person name="Beseler K.G."/>
            <person name="Brison A."/>
            <person name="Carone J.V."/>
            <person name="Caskin T.P."/>
            <person name="Diamond M."/>
            <person name="Durham M.E."/>
            <person name="Foxe J.M."/>
            <person name="Go M."/>
            <person name="Henderson B.A."/>
            <person name="Jones I.B."/>
            <person name="McGettigan J.A."/>
            <person name="Micheletti S.J."/>
            <person name="Nasrallah M.E."/>
            <person name="Ortiz D."/>
            <person name="Piller C.R."/>
            <person name="Privatt S.R."/>
            <person name="Schneider S.L."/>
            <person name="Sharp S."/>
            <person name="Smith T.C."/>
            <person name="Stanton J.D."/>
            <person name="Ullery H.E."/>
            <person name="Wilson R.J."/>
            <person name="Serrano M.G."/>
            <person name="Buck G."/>
            <person name="Lee V."/>
            <person name="Wang Y."/>
            <person name="Carvalho R."/>
            <person name="Voegtly L."/>
            <person name="Shi R."/>
            <person name="Duckworth R."/>
            <person name="Johnson A."/>
            <person name="Loviza R."/>
            <person name="Walstead R."/>
            <person name="Shah Z."/>
            <person name="Kiflezghi M."/>
            <person name="Wade K."/>
            <person name="Ball S.L."/>
            <person name="Bradley K.W."/>
            <person name="Asai D.J."/>
            <person name="Bowman C.A."/>
            <person name="Russell D.A."/>
            <person name="Pope W.H."/>
            <person name="Jacobs-Sera D."/>
            <person name="Hendrix R.W."/>
            <person name="Hatfull G.F."/>
        </authorList>
    </citation>
    <scope>NUCLEOTIDE SEQUENCE [LARGE SCALE GENOMIC DNA]</scope>
    <source>
        <strain evidence="7 8">DSM 27648</strain>
    </source>
</reference>
<dbReference type="RefSeq" id="WP_146652496.1">
    <property type="nucleotide sequence ID" value="NZ_CP012333.1"/>
</dbReference>
<evidence type="ECO:0000256" key="3">
    <source>
        <dbReference type="ARBA" id="ARBA00022989"/>
    </source>
</evidence>
<feature type="domain" description="TMEM205-like" evidence="6">
    <location>
        <begin position="14"/>
        <end position="114"/>
    </location>
</feature>
<proteinExistence type="predicted"/>
<evidence type="ECO:0000256" key="1">
    <source>
        <dbReference type="ARBA" id="ARBA00004370"/>
    </source>
</evidence>